<dbReference type="InterPro" id="IPR036908">
    <property type="entry name" value="RlpA-like_sf"/>
</dbReference>
<dbReference type="GO" id="GO:0019867">
    <property type="term" value="C:outer membrane"/>
    <property type="evidence" value="ECO:0007669"/>
    <property type="project" value="InterPro"/>
</dbReference>
<dbReference type="Pfam" id="PF06725">
    <property type="entry name" value="3D"/>
    <property type="match status" value="1"/>
</dbReference>
<evidence type="ECO:0000313" key="4">
    <source>
        <dbReference type="Proteomes" id="UP000010119"/>
    </source>
</evidence>
<gene>
    <name evidence="3" type="ORF">HMPREF0556_10690</name>
</gene>
<dbReference type="GO" id="GO:0009254">
    <property type="term" value="P:peptidoglycan turnover"/>
    <property type="evidence" value="ECO:0007669"/>
    <property type="project" value="InterPro"/>
</dbReference>
<dbReference type="PANTHER" id="PTHR39160:SF4">
    <property type="entry name" value="RESUSCITATION-PROMOTING FACTOR RPFB"/>
    <property type="match status" value="1"/>
</dbReference>
<dbReference type="AlphaFoldDB" id="D7UWS9"/>
<evidence type="ECO:0000259" key="2">
    <source>
        <dbReference type="Pfam" id="PF06725"/>
    </source>
</evidence>
<protein>
    <submittedName>
        <fullName evidence="3">3D domain protein</fullName>
    </submittedName>
</protein>
<dbReference type="PANTHER" id="PTHR39160">
    <property type="entry name" value="CELL WALL-BINDING PROTEIN YOCH"/>
    <property type="match status" value="1"/>
</dbReference>
<feature type="domain" description="3D" evidence="2">
    <location>
        <begin position="67"/>
        <end position="126"/>
    </location>
</feature>
<dbReference type="Gene3D" id="2.40.40.10">
    <property type="entry name" value="RlpA-like domain"/>
    <property type="match status" value="1"/>
</dbReference>
<keyword evidence="4" id="KW-1185">Reference proteome</keyword>
<comment type="caution">
    <text evidence="3">The sequence shown here is derived from an EMBL/GenBank/DDBJ whole genome shotgun (WGS) entry which is preliminary data.</text>
</comment>
<evidence type="ECO:0000256" key="1">
    <source>
        <dbReference type="ARBA" id="ARBA00022729"/>
    </source>
</evidence>
<dbReference type="Proteomes" id="UP000010119">
    <property type="component" value="Unassembled WGS sequence"/>
</dbReference>
<dbReference type="InterPro" id="IPR010611">
    <property type="entry name" value="3D_dom"/>
</dbReference>
<dbReference type="SUPFAM" id="SSF50685">
    <property type="entry name" value="Barwin-like endoglucanases"/>
    <property type="match status" value="1"/>
</dbReference>
<dbReference type="eggNOG" id="COG3584">
    <property type="taxonomic scope" value="Bacteria"/>
</dbReference>
<dbReference type="STRING" id="525367.HMPREF0556_10690"/>
<dbReference type="InterPro" id="IPR051933">
    <property type="entry name" value="Resuscitation_pf_RpfB"/>
</dbReference>
<dbReference type="HOGENOM" id="CLU_152431_0_0_9"/>
<dbReference type="RefSeq" id="WP_003757640.1">
    <property type="nucleotide sequence ID" value="NZ_GL538353.1"/>
</dbReference>
<organism evidence="3 4">
    <name type="scientific">Listeria grayi DSM 20601</name>
    <dbReference type="NCBI Taxonomy" id="525367"/>
    <lineage>
        <taxon>Bacteria</taxon>
        <taxon>Bacillati</taxon>
        <taxon>Bacillota</taxon>
        <taxon>Bacilli</taxon>
        <taxon>Bacillales</taxon>
        <taxon>Listeriaceae</taxon>
        <taxon>Listeria</taxon>
    </lineage>
</organism>
<name>D7UWS9_LISGR</name>
<proteinExistence type="predicted"/>
<dbReference type="EMBL" id="ACCR02000003">
    <property type="protein sequence ID" value="EFI84137.1"/>
    <property type="molecule type" value="Genomic_DNA"/>
</dbReference>
<sequence>MNFKKGLVGLLCIVVLGLALVVPHSVNVDAKPKKAKTITVNASAYSYKQKGMGHITSKGINLKKHPRVIAVDPKVIRLGSKVYIPGYGYAVAGDTGGAIKGKKIDVHMKTVAKAKKWGRKKVKIKVYK</sequence>
<evidence type="ECO:0000313" key="3">
    <source>
        <dbReference type="EMBL" id="EFI84137.1"/>
    </source>
</evidence>
<reference evidence="3" key="1">
    <citation type="submission" date="2010-06" db="EMBL/GenBank/DDBJ databases">
        <authorList>
            <person name="Muzny D."/>
            <person name="Qin X."/>
            <person name="Buhay C."/>
            <person name="Dugan-Rocha S."/>
            <person name="Ding Y."/>
            <person name="Chen G."/>
            <person name="Hawes A."/>
            <person name="Holder M."/>
            <person name="Jhangiani S."/>
            <person name="Johnson A."/>
            <person name="Khan Z."/>
            <person name="Li Z."/>
            <person name="Liu W."/>
            <person name="Liu X."/>
            <person name="Perez L."/>
            <person name="Shen H."/>
            <person name="Wang Q."/>
            <person name="Watt J."/>
            <person name="Xi L."/>
            <person name="Xin Y."/>
            <person name="Zhou J."/>
            <person name="Deng J."/>
            <person name="Jiang H."/>
            <person name="Liu Y."/>
            <person name="Qu J."/>
            <person name="Song X.-Z."/>
            <person name="Zhang L."/>
            <person name="Villasana D."/>
            <person name="Johnson A."/>
            <person name="Liu J."/>
            <person name="Liyanage D."/>
            <person name="Lorensuhewa L."/>
            <person name="Robinson T."/>
            <person name="Song A."/>
            <person name="Song B.-B."/>
            <person name="Dinh H."/>
            <person name="Thornton R."/>
            <person name="Coyle M."/>
            <person name="Francisco L."/>
            <person name="Jackson L."/>
            <person name="Javaid M."/>
            <person name="Korchina V."/>
            <person name="Kovar C."/>
            <person name="Mata R."/>
            <person name="Mathew T."/>
            <person name="Ngo R."/>
            <person name="Nguyen L."/>
            <person name="Nguyen N."/>
            <person name="Okwuonu G."/>
            <person name="Ongeri F."/>
            <person name="Pham C."/>
            <person name="Simmons D."/>
            <person name="Wilczek-Boney K."/>
            <person name="Hale W."/>
            <person name="Jakkamsetti A."/>
            <person name="Pham P."/>
            <person name="Ruth R."/>
            <person name="San Lucas F."/>
            <person name="Warren J."/>
            <person name="Zhang J."/>
            <person name="Zhao Z."/>
            <person name="Zhou C."/>
            <person name="Zhu D."/>
            <person name="Lee S."/>
            <person name="Bess C."/>
            <person name="Blankenburg K."/>
            <person name="Forbes L."/>
            <person name="Fu Q."/>
            <person name="Gubbala S."/>
            <person name="Hirani K."/>
            <person name="Jayaseelan J.C."/>
            <person name="Lara F."/>
            <person name="Munidasa M."/>
            <person name="Palculict T."/>
            <person name="Patil S."/>
            <person name="Pu L.-L."/>
            <person name="Saada N."/>
            <person name="Tang L."/>
            <person name="Weissenberger G."/>
            <person name="Zhu Y."/>
            <person name="Hemphill L."/>
            <person name="Shang Y."/>
            <person name="Youmans B."/>
            <person name="Ayvaz T."/>
            <person name="Ross M."/>
            <person name="Santibanez J."/>
            <person name="Aqrawi P."/>
            <person name="Gross S."/>
            <person name="Joshi V."/>
            <person name="Fowler G."/>
            <person name="Nazareth L."/>
            <person name="Reid J."/>
            <person name="Worley K."/>
            <person name="Petrosino J."/>
            <person name="Highlander S."/>
            <person name="Gibbs R."/>
        </authorList>
    </citation>
    <scope>NUCLEOTIDE SEQUENCE [LARGE SCALE GENOMIC DNA]</scope>
    <source>
        <strain evidence="3">DSM 20601</strain>
    </source>
</reference>
<keyword evidence="1" id="KW-0732">Signal</keyword>
<dbReference type="GO" id="GO:0004553">
    <property type="term" value="F:hydrolase activity, hydrolyzing O-glycosyl compounds"/>
    <property type="evidence" value="ECO:0007669"/>
    <property type="project" value="InterPro"/>
</dbReference>
<dbReference type="CDD" id="cd22786">
    <property type="entry name" value="DPBB_YuiC-like"/>
    <property type="match status" value="1"/>
</dbReference>
<accession>D7UWS9</accession>